<dbReference type="InterPro" id="IPR017853">
    <property type="entry name" value="GH"/>
</dbReference>
<dbReference type="PIRSF" id="PIRSF001084">
    <property type="entry name" value="B-galactosidase"/>
    <property type="match status" value="1"/>
</dbReference>
<feature type="domain" description="Beta-galactosidase trimerisation" evidence="10">
    <location>
        <begin position="401"/>
        <end position="583"/>
    </location>
</feature>
<evidence type="ECO:0000256" key="8">
    <source>
        <dbReference type="PIRNR" id="PIRNR001084"/>
    </source>
</evidence>
<dbReference type="SUPFAM" id="SSF51011">
    <property type="entry name" value="Glycosyl hydrolase domain"/>
    <property type="match status" value="1"/>
</dbReference>
<dbReference type="InterPro" id="IPR013529">
    <property type="entry name" value="Glyco_hydro_42_N"/>
</dbReference>
<accession>A0ABU0M511</accession>
<dbReference type="SUPFAM" id="SSF51445">
    <property type="entry name" value="(Trans)glycosidases"/>
    <property type="match status" value="1"/>
</dbReference>
<dbReference type="InterPro" id="IPR013780">
    <property type="entry name" value="Glyco_hydro_b"/>
</dbReference>
<evidence type="ECO:0000313" key="11">
    <source>
        <dbReference type="EMBL" id="MDQ0516054.1"/>
    </source>
</evidence>
<evidence type="ECO:0000259" key="10">
    <source>
        <dbReference type="Pfam" id="PF08532"/>
    </source>
</evidence>
<comment type="caution">
    <text evidence="11">The sequence shown here is derived from an EMBL/GenBank/DDBJ whole genome shotgun (WGS) entry which is preliminary data.</text>
</comment>
<evidence type="ECO:0000259" key="9">
    <source>
        <dbReference type="Pfam" id="PF02449"/>
    </source>
</evidence>
<keyword evidence="6" id="KW-0862">Zinc</keyword>
<evidence type="ECO:0000256" key="5">
    <source>
        <dbReference type="ARBA" id="ARBA00022801"/>
    </source>
</evidence>
<keyword evidence="5 8" id="KW-0378">Hydrolase</keyword>
<dbReference type="GO" id="GO:0004565">
    <property type="term" value="F:beta-galactosidase activity"/>
    <property type="evidence" value="ECO:0007669"/>
    <property type="project" value="UniProtKB-EC"/>
</dbReference>
<comment type="similarity">
    <text evidence="2 8">Belongs to the glycosyl hydrolase 42 family.</text>
</comment>
<keyword evidence="7 8" id="KW-0326">Glycosidase</keyword>
<evidence type="ECO:0000256" key="3">
    <source>
        <dbReference type="ARBA" id="ARBA00012756"/>
    </source>
</evidence>
<comment type="catalytic activity">
    <reaction evidence="1 8">
        <text>Hydrolysis of terminal non-reducing beta-D-galactose residues in beta-D-galactosides.</text>
        <dbReference type="EC" id="3.2.1.23"/>
    </reaction>
</comment>
<dbReference type="Gene3D" id="3.20.20.80">
    <property type="entry name" value="Glycosidases"/>
    <property type="match status" value="1"/>
</dbReference>
<dbReference type="InterPro" id="IPR029062">
    <property type="entry name" value="Class_I_gatase-like"/>
</dbReference>
<dbReference type="Pfam" id="PF02449">
    <property type="entry name" value="Glyco_hydro_42"/>
    <property type="match status" value="1"/>
</dbReference>
<dbReference type="RefSeq" id="WP_266280109.1">
    <property type="nucleotide sequence ID" value="NZ_JAPKNF010000001.1"/>
</dbReference>
<keyword evidence="12" id="KW-1185">Reference proteome</keyword>
<dbReference type="PANTHER" id="PTHR36447">
    <property type="entry name" value="BETA-GALACTOSIDASE GANA"/>
    <property type="match status" value="1"/>
</dbReference>
<evidence type="ECO:0000256" key="4">
    <source>
        <dbReference type="ARBA" id="ARBA00022723"/>
    </source>
</evidence>
<reference evidence="11 12" key="1">
    <citation type="submission" date="2023-07" db="EMBL/GenBank/DDBJ databases">
        <title>Genomic Encyclopedia of Type Strains, Phase IV (KMG-IV): sequencing the most valuable type-strain genomes for metagenomic binning, comparative biology and taxonomic classification.</title>
        <authorList>
            <person name="Goeker M."/>
        </authorList>
    </citation>
    <scope>NUCLEOTIDE SEQUENCE [LARGE SCALE GENOMIC DNA]</scope>
    <source>
        <strain evidence="11 12">B1-1</strain>
    </source>
</reference>
<dbReference type="SUPFAM" id="SSF52317">
    <property type="entry name" value="Class I glutamine amidotransferase-like"/>
    <property type="match status" value="1"/>
</dbReference>
<evidence type="ECO:0000256" key="1">
    <source>
        <dbReference type="ARBA" id="ARBA00001412"/>
    </source>
</evidence>
<dbReference type="Proteomes" id="UP001223743">
    <property type="component" value="Unassembled WGS sequence"/>
</dbReference>
<keyword evidence="4" id="KW-0479">Metal-binding</keyword>
<protein>
    <recommendedName>
        <fullName evidence="3 8">Beta-galactosidase</fullName>
        <shortName evidence="8">Beta-gal</shortName>
        <ecNumber evidence="3 8">3.2.1.23</ecNumber>
    </recommendedName>
</protein>
<name>A0ABU0M511_9HYPH</name>
<evidence type="ECO:0000256" key="7">
    <source>
        <dbReference type="ARBA" id="ARBA00023295"/>
    </source>
</evidence>
<feature type="domain" description="Glycoside hydrolase family 42 N-terminal" evidence="9">
    <location>
        <begin position="5"/>
        <end position="388"/>
    </location>
</feature>
<gene>
    <name evidence="11" type="ORF">QO015_001667</name>
</gene>
<dbReference type="InterPro" id="IPR003476">
    <property type="entry name" value="Glyco_hydro_42"/>
</dbReference>
<dbReference type="Pfam" id="PF08532">
    <property type="entry name" value="Glyco_hydro_42M"/>
    <property type="match status" value="1"/>
</dbReference>
<dbReference type="CDD" id="cd03143">
    <property type="entry name" value="A4_beta-galactosidase_middle_domain"/>
    <property type="match status" value="1"/>
</dbReference>
<evidence type="ECO:0000256" key="2">
    <source>
        <dbReference type="ARBA" id="ARBA00005940"/>
    </source>
</evidence>
<dbReference type="Gene3D" id="2.60.40.1180">
    <property type="entry name" value="Golgi alpha-mannosidase II"/>
    <property type="match status" value="1"/>
</dbReference>
<dbReference type="Gene3D" id="3.40.50.880">
    <property type="match status" value="1"/>
</dbReference>
<dbReference type="EC" id="3.2.1.23" evidence="3 8"/>
<proteinExistence type="inferred from homology"/>
<evidence type="ECO:0000313" key="12">
    <source>
        <dbReference type="Proteomes" id="UP001223743"/>
    </source>
</evidence>
<evidence type="ECO:0000256" key="6">
    <source>
        <dbReference type="ARBA" id="ARBA00022833"/>
    </source>
</evidence>
<dbReference type="EMBL" id="JAUSWJ010000001">
    <property type="protein sequence ID" value="MDQ0516054.1"/>
    <property type="molecule type" value="Genomic_DNA"/>
</dbReference>
<organism evidence="11 12">
    <name type="scientific">Kaistia geumhonensis</name>
    <dbReference type="NCBI Taxonomy" id="410839"/>
    <lineage>
        <taxon>Bacteria</taxon>
        <taxon>Pseudomonadati</taxon>
        <taxon>Pseudomonadota</taxon>
        <taxon>Alphaproteobacteria</taxon>
        <taxon>Hyphomicrobiales</taxon>
        <taxon>Kaistiaceae</taxon>
        <taxon>Kaistia</taxon>
    </lineage>
</organism>
<sequence length="645" mass="72587">MLGVCYYPEHWPESWWERDAAEMAALGIRYVRIGEFAWSRVEPEPGRFTFEWLDRAIETLGKAGLKVVLGTPTATPPKWLVDLYPEILPHGEDGRPRGFGSRRHYTFSSAVWLRESARIVTAFAERYGQNPHVAGWQTDNEYGCHDTILSYGPEDLAAFRSWLRRRYQTPDALNEAWGNVFWSMELSSFDDAVLPVAAVTETGPAARLDFWRFSSEQVVRYNEMQTAILRRLSPGRFVTHNYMGFFHDFDHYAVSEVLDFASWDSYPLGFLEKFPFSEEERARFTRTSHPDVPAFHHDLYRGMAGNRFWVMEQQPGPVNWAPWNAVPMPGMVRLWAWEAFAHGAEVVSYFRWRQAPFAQEQMHAGLNRPDRVRSVGGEEAAQVGVELAAFGPLPENRPSPVALVFDYEASWITRIQPQGADYRHEEISYRWYEAVRRLGLDVDIVPPGADLSAYSLVLLPSLPHVSPAMLQALKATEATVLIGPRAGSKTRDFAFPDNLPPGPLAELLPITVTQVASMRPGRHAVAGDVAGGAGRWREWLETELAPVASFDDGGAAVVAHDRFIYVATWPEADLLGAIVETLALPRAGLTALPIPPDTIRIRRRGDLTFAFNYGTEPWTVPEAESKRFRLGGATIAPQDLACWEG</sequence>
<dbReference type="PANTHER" id="PTHR36447:SF2">
    <property type="entry name" value="BETA-GALACTOSIDASE YESZ"/>
    <property type="match status" value="1"/>
</dbReference>
<dbReference type="InterPro" id="IPR013738">
    <property type="entry name" value="Beta_galactosidase_Trimer"/>
</dbReference>